<gene>
    <name evidence="6" type="ORF">QVZ43_01845</name>
</gene>
<accession>A0ABT8VWX6</accession>
<dbReference type="Pfam" id="PF04228">
    <property type="entry name" value="Zn_peptidase"/>
    <property type="match status" value="1"/>
</dbReference>
<evidence type="ECO:0000256" key="5">
    <source>
        <dbReference type="SAM" id="Phobius"/>
    </source>
</evidence>
<name>A0ABT8VWX6_9GAMM</name>
<evidence type="ECO:0000256" key="1">
    <source>
        <dbReference type="ARBA" id="ARBA00004167"/>
    </source>
</evidence>
<feature type="transmembrane region" description="Helical" evidence="5">
    <location>
        <begin position="48"/>
        <end position="71"/>
    </location>
</feature>
<proteinExistence type="predicted"/>
<keyword evidence="4 5" id="KW-0472">Membrane</keyword>
<sequence length="303" mass="33273">MRWKSGRRSENVEDRRGQTTRYAAAGAGSAVLLRFLPMLFRSKMGRTILIVGVILIFGGKMLGIDILPFLLGGGGGPTTVENQREFTAAEQELADFTSVVLADTEDTWKAIFSERGAAYREPTLVLFTGQVQSACGFASAAVGPFYCPGDEKVYIDLSFFDDLARRFGAPGDFAQAYVLAHEVGHHVQTVLGISQEVRRLGQGRSKQEVNSLSVRQELQADCFAGVWGHIAHRDRQILEPGDLDEALQAAAAIGDDRLQRQAGGQVVPDSFTHGTSEQRARWFRRGFETGDIDNCNTFEARQL</sequence>
<organism evidence="6 7">
    <name type="scientific">Marinobacter suaedae</name>
    <dbReference type="NCBI Taxonomy" id="3057675"/>
    <lineage>
        <taxon>Bacteria</taxon>
        <taxon>Pseudomonadati</taxon>
        <taxon>Pseudomonadota</taxon>
        <taxon>Gammaproteobacteria</taxon>
        <taxon>Pseudomonadales</taxon>
        <taxon>Marinobacteraceae</taxon>
        <taxon>Marinobacter</taxon>
    </lineage>
</organism>
<evidence type="ECO:0000313" key="6">
    <source>
        <dbReference type="EMBL" id="MDO3720443.1"/>
    </source>
</evidence>
<reference evidence="6" key="1">
    <citation type="submission" date="2023-07" db="EMBL/GenBank/DDBJ databases">
        <title>Marinobacter sp. chi1 genome sequencing and assembly.</title>
        <authorList>
            <person name="Park S."/>
        </authorList>
    </citation>
    <scope>NUCLEOTIDE SEQUENCE</scope>
    <source>
        <strain evidence="6">Chi1</strain>
    </source>
</reference>
<comment type="caution">
    <text evidence="6">The sequence shown here is derived from an EMBL/GenBank/DDBJ whole genome shotgun (WGS) entry which is preliminary data.</text>
</comment>
<dbReference type="PANTHER" id="PTHR30168">
    <property type="entry name" value="PUTATIVE MEMBRANE PROTEIN YPFJ"/>
    <property type="match status" value="1"/>
</dbReference>
<evidence type="ECO:0000256" key="3">
    <source>
        <dbReference type="ARBA" id="ARBA00022989"/>
    </source>
</evidence>
<keyword evidence="3 5" id="KW-1133">Transmembrane helix</keyword>
<protein>
    <submittedName>
        <fullName evidence="6">Neutral zinc metallopeptidase</fullName>
    </submittedName>
</protein>
<keyword evidence="2 5" id="KW-0812">Transmembrane</keyword>
<dbReference type="Proteomes" id="UP001168640">
    <property type="component" value="Unassembled WGS sequence"/>
</dbReference>
<evidence type="ECO:0000256" key="2">
    <source>
        <dbReference type="ARBA" id="ARBA00022692"/>
    </source>
</evidence>
<evidence type="ECO:0000313" key="7">
    <source>
        <dbReference type="Proteomes" id="UP001168640"/>
    </source>
</evidence>
<dbReference type="RefSeq" id="WP_223794062.1">
    <property type="nucleotide sequence ID" value="NZ_JAUMIS010000001.1"/>
</dbReference>
<dbReference type="EMBL" id="JAUMIS010000001">
    <property type="protein sequence ID" value="MDO3720443.1"/>
    <property type="molecule type" value="Genomic_DNA"/>
</dbReference>
<keyword evidence="7" id="KW-1185">Reference proteome</keyword>
<dbReference type="PANTHER" id="PTHR30168:SF0">
    <property type="entry name" value="INNER MEMBRANE PROTEIN"/>
    <property type="match status" value="1"/>
</dbReference>
<evidence type="ECO:0000256" key="4">
    <source>
        <dbReference type="ARBA" id="ARBA00023136"/>
    </source>
</evidence>
<comment type="subcellular location">
    <subcellularLocation>
        <location evidence="1">Membrane</location>
        <topology evidence="1">Single-pass membrane protein</topology>
    </subcellularLocation>
</comment>
<dbReference type="InterPro" id="IPR007343">
    <property type="entry name" value="Uncharacterised_pept_Zn_put"/>
</dbReference>